<accession>A0A8J4YRQ6</accession>
<gene>
    <name evidence="8" type="ORF">GWK47_038633</name>
</gene>
<keyword evidence="3 7" id="KW-0812">Transmembrane</keyword>
<dbReference type="InterPro" id="IPR038770">
    <property type="entry name" value="Na+/solute_symporter_sf"/>
</dbReference>
<evidence type="ECO:0000256" key="2">
    <source>
        <dbReference type="ARBA" id="ARBA00006528"/>
    </source>
</evidence>
<evidence type="ECO:0000256" key="4">
    <source>
        <dbReference type="ARBA" id="ARBA00022847"/>
    </source>
</evidence>
<dbReference type="GO" id="GO:0016020">
    <property type="term" value="C:membrane"/>
    <property type="evidence" value="ECO:0007669"/>
    <property type="project" value="UniProtKB-SubCell"/>
</dbReference>
<comment type="subcellular location">
    <subcellularLocation>
        <location evidence="1">Membrane</location>
        <topology evidence="1">Multi-pass membrane protein</topology>
    </subcellularLocation>
</comment>
<dbReference type="Pfam" id="PF01758">
    <property type="entry name" value="SBF"/>
    <property type="match status" value="1"/>
</dbReference>
<keyword evidence="4" id="KW-0769">Symport</keyword>
<reference evidence="8" key="1">
    <citation type="submission" date="2020-07" db="EMBL/GenBank/DDBJ databases">
        <title>The High-quality genome of the commercially important snow crab, Chionoecetes opilio.</title>
        <authorList>
            <person name="Jeong J.-H."/>
            <person name="Ryu S."/>
        </authorList>
    </citation>
    <scope>NUCLEOTIDE SEQUENCE</scope>
    <source>
        <strain evidence="8">MADBK_172401_WGS</strain>
        <tissue evidence="8">Digestive gland</tissue>
    </source>
</reference>
<feature type="transmembrane region" description="Helical" evidence="7">
    <location>
        <begin position="286"/>
        <end position="307"/>
    </location>
</feature>
<dbReference type="AlphaFoldDB" id="A0A8J4YRQ6"/>
<dbReference type="InterPro" id="IPR002657">
    <property type="entry name" value="BilAc:Na_symport/Acr3"/>
</dbReference>
<keyword evidence="9" id="KW-1185">Reference proteome</keyword>
<dbReference type="EMBL" id="JACEEZ010005636">
    <property type="protein sequence ID" value="KAG0725450.1"/>
    <property type="molecule type" value="Genomic_DNA"/>
</dbReference>
<protein>
    <submittedName>
        <fullName evidence="8">Solute carrier family 10 member 6</fullName>
    </submittedName>
</protein>
<evidence type="ECO:0000256" key="6">
    <source>
        <dbReference type="ARBA" id="ARBA00023136"/>
    </source>
</evidence>
<feature type="transmembrane region" description="Helical" evidence="7">
    <location>
        <begin position="251"/>
        <end position="274"/>
    </location>
</feature>
<evidence type="ECO:0000256" key="7">
    <source>
        <dbReference type="SAM" id="Phobius"/>
    </source>
</evidence>
<dbReference type="GO" id="GO:0008508">
    <property type="term" value="F:bile acid:sodium symporter activity"/>
    <property type="evidence" value="ECO:0007669"/>
    <property type="project" value="TreeGrafter"/>
</dbReference>
<feature type="transmembrane region" description="Helical" evidence="7">
    <location>
        <begin position="152"/>
        <end position="177"/>
    </location>
</feature>
<dbReference type="Gene3D" id="1.20.1530.20">
    <property type="match status" value="1"/>
</dbReference>
<dbReference type="InterPro" id="IPR004710">
    <property type="entry name" value="Bilac:Na_transpt"/>
</dbReference>
<sequence length="311" mass="34102">MPAVDALPSALSSSAVPWPEGWPTSWVAGRLEVLHEAPHNSSGEERPTPHELPQWLVRLDQAAALLMTLNTVTLMLGVGAATYWKEFWDHLKRPWACLVGVACQFVLLPAVGFSLCLAFHLPPYQALGVLILVCSPGGAFSNFFTFWVDGDLALSIIMTAVSSVLALGMMPLNVWLWSWRWTDQEVQVPYLNILISLVIVTAPVFVGMMVRHYSSRLASYVAKVCGVVGWAGAITCGLLLILRYWDIIVKSSIDLVIIAVLTPLTGFSVAYILVKILCFSHKICRTVAIETGCQNMVVAISIILLSLRSPR</sequence>
<dbReference type="Proteomes" id="UP000770661">
    <property type="component" value="Unassembled WGS sequence"/>
</dbReference>
<feature type="transmembrane region" description="Helical" evidence="7">
    <location>
        <begin position="96"/>
        <end position="120"/>
    </location>
</feature>
<evidence type="ECO:0000256" key="1">
    <source>
        <dbReference type="ARBA" id="ARBA00004141"/>
    </source>
</evidence>
<keyword evidence="6 7" id="KW-0472">Membrane</keyword>
<organism evidence="8 9">
    <name type="scientific">Chionoecetes opilio</name>
    <name type="common">Atlantic snow crab</name>
    <name type="synonym">Cancer opilio</name>
    <dbReference type="NCBI Taxonomy" id="41210"/>
    <lineage>
        <taxon>Eukaryota</taxon>
        <taxon>Metazoa</taxon>
        <taxon>Ecdysozoa</taxon>
        <taxon>Arthropoda</taxon>
        <taxon>Crustacea</taxon>
        <taxon>Multicrustacea</taxon>
        <taxon>Malacostraca</taxon>
        <taxon>Eumalacostraca</taxon>
        <taxon>Eucarida</taxon>
        <taxon>Decapoda</taxon>
        <taxon>Pleocyemata</taxon>
        <taxon>Brachyura</taxon>
        <taxon>Eubrachyura</taxon>
        <taxon>Majoidea</taxon>
        <taxon>Majidae</taxon>
        <taxon>Chionoecetes</taxon>
    </lineage>
</organism>
<name>A0A8J4YRQ6_CHIOP</name>
<feature type="transmembrane region" description="Helical" evidence="7">
    <location>
        <begin position="189"/>
        <end position="208"/>
    </location>
</feature>
<feature type="transmembrane region" description="Helical" evidence="7">
    <location>
        <begin position="126"/>
        <end position="145"/>
    </location>
</feature>
<evidence type="ECO:0000313" key="8">
    <source>
        <dbReference type="EMBL" id="KAG0725450.1"/>
    </source>
</evidence>
<dbReference type="PANTHER" id="PTHR10361:SF28">
    <property type="entry name" value="P3 PROTEIN-RELATED"/>
    <property type="match status" value="1"/>
</dbReference>
<dbReference type="PANTHER" id="PTHR10361">
    <property type="entry name" value="SODIUM-BILE ACID COTRANSPORTER"/>
    <property type="match status" value="1"/>
</dbReference>
<evidence type="ECO:0000256" key="3">
    <source>
        <dbReference type="ARBA" id="ARBA00022692"/>
    </source>
</evidence>
<feature type="transmembrane region" description="Helical" evidence="7">
    <location>
        <begin position="62"/>
        <end position="84"/>
    </location>
</feature>
<evidence type="ECO:0000256" key="5">
    <source>
        <dbReference type="ARBA" id="ARBA00022989"/>
    </source>
</evidence>
<keyword evidence="4" id="KW-0813">Transport</keyword>
<evidence type="ECO:0000313" key="9">
    <source>
        <dbReference type="Proteomes" id="UP000770661"/>
    </source>
</evidence>
<dbReference type="OrthoDB" id="203097at2759"/>
<feature type="transmembrane region" description="Helical" evidence="7">
    <location>
        <begin position="220"/>
        <end position="245"/>
    </location>
</feature>
<proteinExistence type="inferred from homology"/>
<comment type="similarity">
    <text evidence="2">Belongs to the bile acid:sodium symporter (BASS) (TC 2.A.28) family.</text>
</comment>
<keyword evidence="5 7" id="KW-1133">Transmembrane helix</keyword>
<comment type="caution">
    <text evidence="8">The sequence shown here is derived from an EMBL/GenBank/DDBJ whole genome shotgun (WGS) entry which is preliminary data.</text>
</comment>